<dbReference type="RefSeq" id="WP_074976188.1">
    <property type="nucleotide sequence ID" value="NZ_FPAG01000001.1"/>
</dbReference>
<feature type="transmembrane region" description="Helical" evidence="1">
    <location>
        <begin position="75"/>
        <end position="94"/>
    </location>
</feature>
<name>A0A1I6P0Q2_9FLAO</name>
<feature type="transmembrane region" description="Helical" evidence="1">
    <location>
        <begin position="115"/>
        <end position="134"/>
    </location>
</feature>
<reference evidence="2 3" key="1">
    <citation type="submission" date="2016-10" db="EMBL/GenBank/DDBJ databases">
        <authorList>
            <person name="de Groot N.N."/>
        </authorList>
    </citation>
    <scope>NUCLEOTIDE SEQUENCE [LARGE SCALE GENOMIC DNA]</scope>
    <source>
        <strain evidence="2 3">CGMCC 1.6114</strain>
    </source>
</reference>
<gene>
    <name evidence="2" type="ORF">SAMN04487906_0053</name>
</gene>
<keyword evidence="1" id="KW-0812">Transmembrane</keyword>
<proteinExistence type="predicted"/>
<evidence type="ECO:0000256" key="1">
    <source>
        <dbReference type="SAM" id="Phobius"/>
    </source>
</evidence>
<feature type="transmembrane region" description="Helical" evidence="1">
    <location>
        <begin position="28"/>
        <end position="46"/>
    </location>
</feature>
<accession>A0A1I6P0Q2</accession>
<dbReference type="EMBL" id="FPAG01000001">
    <property type="protein sequence ID" value="SFS33747.1"/>
    <property type="molecule type" value="Genomic_DNA"/>
</dbReference>
<dbReference type="AlphaFoldDB" id="A0A1I6P0Q2"/>
<evidence type="ECO:0008006" key="4">
    <source>
        <dbReference type="Google" id="ProtNLM"/>
    </source>
</evidence>
<feature type="transmembrane region" description="Helical" evidence="1">
    <location>
        <begin position="146"/>
        <end position="164"/>
    </location>
</feature>
<keyword evidence="1" id="KW-1133">Transmembrane helix</keyword>
<dbReference type="Proteomes" id="UP000183209">
    <property type="component" value="Unassembled WGS sequence"/>
</dbReference>
<protein>
    <recommendedName>
        <fullName evidence="4">Rod shape-determining protein MreD</fullName>
    </recommendedName>
</protein>
<evidence type="ECO:0000313" key="3">
    <source>
        <dbReference type="Proteomes" id="UP000183209"/>
    </source>
</evidence>
<organism evidence="2 3">
    <name type="scientific">Zhouia amylolytica</name>
    <dbReference type="NCBI Taxonomy" id="376730"/>
    <lineage>
        <taxon>Bacteria</taxon>
        <taxon>Pseudomonadati</taxon>
        <taxon>Bacteroidota</taxon>
        <taxon>Flavobacteriia</taxon>
        <taxon>Flavobacteriales</taxon>
        <taxon>Flavobacteriaceae</taxon>
        <taxon>Zhouia</taxon>
    </lineage>
</organism>
<evidence type="ECO:0000313" key="2">
    <source>
        <dbReference type="EMBL" id="SFS33747.1"/>
    </source>
</evidence>
<keyword evidence="1" id="KW-0472">Membrane</keyword>
<dbReference type="OrthoDB" id="1132160at2"/>
<sequence length="169" mass="19645">MNNDLIKIIVRFFILVLAQVLVFNHINLFGYINPYVYTLFILLFPVKKESRMLFIFLSFLIGVSIDLFSDSGGVHAVASVTIAYIRPVVLRWVFRNAYEYQTLKIAATSLGQRSLYIILLILTHHLILFCLEIFSFTDIPFILKKTLFTSIFTSCLCILFMVLFSRKKR</sequence>